<accession>A0A9X4RDK2</accession>
<sequence length="62" mass="6758">MANNKSNQYVDNGWPEIGDGEHAVTELSSTRSGSLSPFGETTAFPLPQDELPYVHPVTVVNR</sequence>
<evidence type="ECO:0000313" key="2">
    <source>
        <dbReference type="Proteomes" id="UP001152755"/>
    </source>
</evidence>
<evidence type="ECO:0000313" key="1">
    <source>
        <dbReference type="EMBL" id="MDG3014915.1"/>
    </source>
</evidence>
<name>A0A9X4RDK2_9ACTN</name>
<reference evidence="1" key="1">
    <citation type="submission" date="2022-08" db="EMBL/GenBank/DDBJ databases">
        <title>Genome analysis of Corynebacteriales strain.</title>
        <authorList>
            <person name="Lee S.D."/>
        </authorList>
    </citation>
    <scope>NUCLEOTIDE SEQUENCE</scope>
    <source>
        <strain evidence="1">D3-21</strain>
    </source>
</reference>
<dbReference type="EMBL" id="JANRHA010000005">
    <property type="protein sequence ID" value="MDG3014915.1"/>
    <property type="molecule type" value="Genomic_DNA"/>
</dbReference>
<organism evidence="1 2">
    <name type="scientific">Speluncibacter jeojiensis</name>
    <dbReference type="NCBI Taxonomy" id="2710754"/>
    <lineage>
        <taxon>Bacteria</taxon>
        <taxon>Bacillati</taxon>
        <taxon>Actinomycetota</taxon>
        <taxon>Actinomycetes</taxon>
        <taxon>Mycobacteriales</taxon>
        <taxon>Speluncibacteraceae</taxon>
        <taxon>Speluncibacter</taxon>
    </lineage>
</organism>
<keyword evidence="2" id="KW-1185">Reference proteome</keyword>
<proteinExistence type="predicted"/>
<dbReference type="AlphaFoldDB" id="A0A9X4RDK2"/>
<dbReference type="Proteomes" id="UP001152755">
    <property type="component" value="Unassembled WGS sequence"/>
</dbReference>
<protein>
    <submittedName>
        <fullName evidence="1">Uncharacterized protein</fullName>
    </submittedName>
</protein>
<comment type="caution">
    <text evidence="1">The sequence shown here is derived from an EMBL/GenBank/DDBJ whole genome shotgun (WGS) entry which is preliminary data.</text>
</comment>
<gene>
    <name evidence="1" type="ORF">NVS88_10135</name>
</gene>
<dbReference type="RefSeq" id="WP_277834028.1">
    <property type="nucleotide sequence ID" value="NZ_JAAIVF010000005.1"/>
</dbReference>